<dbReference type="EMBL" id="JASBWU010000004">
    <property type="protein sequence ID" value="KAJ9122558.1"/>
    <property type="molecule type" value="Genomic_DNA"/>
</dbReference>
<sequence>MADAKLFTRSKAQELRIELQAADKKDKGFAKKKTVLKKVVANMTMGNDMSPLFPDMIQCMTIQVLEIKKMVYLYLMNYAKSKSDEIAHAVPGFLTDCNDRNPLIRALAIRTMSAITSSAIISALIDPLRHALQDTDPYVRKTAAIAVAKLYASDTGKRVVDKEGFVPLLRDLLADANPTVVANAVAALVEISDRSNDIMLKLNGSVSGKLVAALGECSEWGQVYILDALMSFTPQMAIEAEQLGERISIRLQHANSAVVLTTIKVLLYLMNYMEDESLISSLERKMGPPLVTLLSSGPEVQYVALRNILLIIQRRPAILQHEVKVFFCKYNDPIYVKLAKLEIMYRLARAENVHEVLPELKEYASEVDVDFVRKAVRSIGRLAIKIQPAADQCISVLLKLLQTKISYVVQEAIVVIKDIFRRYPNEYESIIGALCENLDALDEPEAKASMIWIIGQYADRIENSDELLEDFLFTFTEEPTEVQLALLTAIVKLFIRRPTVGQELVPKVLKMATEEVDNPDLRDRGFMYWRLLSTNPAATRDIVLAEKPPISTETDRMDKGTLDQLLLHTGTLSSIYHKSPQTFIRTAKARYLPDSPALNTSSRRHLISANGMSAPRSQLKPSLSVRPTSQATDRARPTSAYTTQEDERSPYSPIPGSSDPYAQLGALADYQVDQPRPRGVSRNGDEDLLN</sequence>
<evidence type="ECO:0000313" key="2">
    <source>
        <dbReference type="Proteomes" id="UP001243375"/>
    </source>
</evidence>
<gene>
    <name evidence="1" type="ORF">QFC22_001987</name>
</gene>
<evidence type="ECO:0000313" key="1">
    <source>
        <dbReference type="EMBL" id="KAJ9122558.1"/>
    </source>
</evidence>
<comment type="caution">
    <text evidence="1">The sequence shown here is derived from an EMBL/GenBank/DDBJ whole genome shotgun (WGS) entry which is preliminary data.</text>
</comment>
<name>A0ACC2XEU1_9TREE</name>
<proteinExistence type="predicted"/>
<accession>A0ACC2XEU1</accession>
<protein>
    <submittedName>
        <fullName evidence="1">Uncharacterized protein</fullName>
    </submittedName>
</protein>
<organism evidence="1 2">
    <name type="scientific">Naganishia vaughanmartiniae</name>
    <dbReference type="NCBI Taxonomy" id="1424756"/>
    <lineage>
        <taxon>Eukaryota</taxon>
        <taxon>Fungi</taxon>
        <taxon>Dikarya</taxon>
        <taxon>Basidiomycota</taxon>
        <taxon>Agaricomycotina</taxon>
        <taxon>Tremellomycetes</taxon>
        <taxon>Filobasidiales</taxon>
        <taxon>Filobasidiaceae</taxon>
        <taxon>Naganishia</taxon>
    </lineage>
</organism>
<keyword evidence="2" id="KW-1185">Reference proteome</keyword>
<dbReference type="Proteomes" id="UP001243375">
    <property type="component" value="Unassembled WGS sequence"/>
</dbReference>
<reference evidence="1" key="1">
    <citation type="submission" date="2023-04" db="EMBL/GenBank/DDBJ databases">
        <title>Draft Genome sequencing of Naganishia species isolated from polar environments using Oxford Nanopore Technology.</title>
        <authorList>
            <person name="Leo P."/>
            <person name="Venkateswaran K."/>
        </authorList>
    </citation>
    <scope>NUCLEOTIDE SEQUENCE</scope>
    <source>
        <strain evidence="1">MNA-CCFEE 5425</strain>
    </source>
</reference>